<dbReference type="OrthoDB" id="1856818at2759"/>
<sequence>MINMNTIRCCISCIFPCGSLDVIRIVHVNGYVEEISGTILAFEIMKANPNHVLKSPSYTDERIMILAPHVELQRGKIYFLVPKPKPLEAYAKSSTSLKKVCNRRSVQGILMDSIMLAKEGCGLVPTA</sequence>
<proteinExistence type="predicted"/>
<dbReference type="AlphaFoldDB" id="A0A5N6PWX3"/>
<accession>A0A5N6PWX3</accession>
<keyword evidence="2" id="KW-1185">Reference proteome</keyword>
<comment type="caution">
    <text evidence="1">The sequence shown here is derived from an EMBL/GenBank/DDBJ whole genome shotgun (WGS) entry which is preliminary data.</text>
</comment>
<organism evidence="1 2">
    <name type="scientific">Mikania micrantha</name>
    <name type="common">bitter vine</name>
    <dbReference type="NCBI Taxonomy" id="192012"/>
    <lineage>
        <taxon>Eukaryota</taxon>
        <taxon>Viridiplantae</taxon>
        <taxon>Streptophyta</taxon>
        <taxon>Embryophyta</taxon>
        <taxon>Tracheophyta</taxon>
        <taxon>Spermatophyta</taxon>
        <taxon>Magnoliopsida</taxon>
        <taxon>eudicotyledons</taxon>
        <taxon>Gunneridae</taxon>
        <taxon>Pentapetalae</taxon>
        <taxon>asterids</taxon>
        <taxon>campanulids</taxon>
        <taxon>Asterales</taxon>
        <taxon>Asteraceae</taxon>
        <taxon>Asteroideae</taxon>
        <taxon>Heliantheae alliance</taxon>
        <taxon>Eupatorieae</taxon>
        <taxon>Mikania</taxon>
    </lineage>
</organism>
<gene>
    <name evidence="1" type="ORF">E3N88_05140</name>
</gene>
<dbReference type="EMBL" id="SZYD01000002">
    <property type="protein sequence ID" value="KAD7117872.1"/>
    <property type="molecule type" value="Genomic_DNA"/>
</dbReference>
<name>A0A5N6PWX3_9ASTR</name>
<dbReference type="PANTHER" id="PTHR33052">
    <property type="entry name" value="DUF4228 DOMAIN PROTEIN-RELATED"/>
    <property type="match status" value="1"/>
</dbReference>
<dbReference type="InterPro" id="IPR025322">
    <property type="entry name" value="PADRE_dom"/>
</dbReference>
<dbReference type="Proteomes" id="UP000326396">
    <property type="component" value="Linkage Group LG10"/>
</dbReference>
<protein>
    <submittedName>
        <fullName evidence="1">Uncharacterized protein</fullName>
    </submittedName>
</protein>
<dbReference type="Pfam" id="PF14009">
    <property type="entry name" value="PADRE"/>
    <property type="match status" value="1"/>
</dbReference>
<evidence type="ECO:0000313" key="2">
    <source>
        <dbReference type="Proteomes" id="UP000326396"/>
    </source>
</evidence>
<reference evidence="1 2" key="1">
    <citation type="submission" date="2019-05" db="EMBL/GenBank/DDBJ databases">
        <title>Mikania micrantha, genome provides insights into the molecular mechanism of rapid growth.</title>
        <authorList>
            <person name="Liu B."/>
        </authorList>
    </citation>
    <scope>NUCLEOTIDE SEQUENCE [LARGE SCALE GENOMIC DNA]</scope>
    <source>
        <strain evidence="1">NLD-2019</strain>
        <tissue evidence="1">Leaf</tissue>
    </source>
</reference>
<evidence type="ECO:0000313" key="1">
    <source>
        <dbReference type="EMBL" id="KAD7117872.1"/>
    </source>
</evidence>